<accession>A0A927CH53</accession>
<dbReference type="NCBIfam" id="TIGR01549">
    <property type="entry name" value="HAD-SF-IA-v1"/>
    <property type="match status" value="1"/>
</dbReference>
<protein>
    <submittedName>
        <fullName evidence="2">HAD-IA family hydrolase</fullName>
    </submittedName>
</protein>
<organism evidence="2 3">
    <name type="scientific">Paenibacillus oceani</name>
    <dbReference type="NCBI Taxonomy" id="2772510"/>
    <lineage>
        <taxon>Bacteria</taxon>
        <taxon>Bacillati</taxon>
        <taxon>Bacillota</taxon>
        <taxon>Bacilli</taxon>
        <taxon>Bacillales</taxon>
        <taxon>Paenibacillaceae</taxon>
        <taxon>Paenibacillus</taxon>
    </lineage>
</organism>
<name>A0A927CH53_9BACL</name>
<dbReference type="EMBL" id="JACXJA010000045">
    <property type="protein sequence ID" value="MBD2865660.1"/>
    <property type="molecule type" value="Genomic_DNA"/>
</dbReference>
<keyword evidence="3" id="KW-1185">Reference proteome</keyword>
<dbReference type="InterPro" id="IPR023198">
    <property type="entry name" value="PGP-like_dom2"/>
</dbReference>
<dbReference type="PROSITE" id="PS51186">
    <property type="entry name" value="GNAT"/>
    <property type="match status" value="1"/>
</dbReference>
<evidence type="ECO:0000313" key="3">
    <source>
        <dbReference type="Proteomes" id="UP000639396"/>
    </source>
</evidence>
<dbReference type="Gene3D" id="3.40.50.1000">
    <property type="entry name" value="HAD superfamily/HAD-like"/>
    <property type="match status" value="1"/>
</dbReference>
<dbReference type="Pfam" id="PF13419">
    <property type="entry name" value="HAD_2"/>
    <property type="match status" value="1"/>
</dbReference>
<dbReference type="InterPro" id="IPR016181">
    <property type="entry name" value="Acyl_CoA_acyltransferase"/>
</dbReference>
<feature type="domain" description="N-acetyltransferase" evidence="1">
    <location>
        <begin position="218"/>
        <end position="361"/>
    </location>
</feature>
<dbReference type="CDD" id="cd04301">
    <property type="entry name" value="NAT_SF"/>
    <property type="match status" value="1"/>
</dbReference>
<dbReference type="InterPro" id="IPR036412">
    <property type="entry name" value="HAD-like_sf"/>
</dbReference>
<comment type="caution">
    <text evidence="2">The sequence shown here is derived from an EMBL/GenBank/DDBJ whole genome shotgun (WGS) entry which is preliminary data.</text>
</comment>
<reference evidence="2" key="1">
    <citation type="submission" date="2020-09" db="EMBL/GenBank/DDBJ databases">
        <title>A novel bacterium of genus Paenibacillus, isolated from South China Sea.</title>
        <authorList>
            <person name="Huang H."/>
            <person name="Mo K."/>
            <person name="Hu Y."/>
        </authorList>
    </citation>
    <scope>NUCLEOTIDE SEQUENCE</scope>
    <source>
        <strain evidence="2">IB182363</strain>
    </source>
</reference>
<dbReference type="Pfam" id="PF00583">
    <property type="entry name" value="Acetyltransf_1"/>
    <property type="match status" value="1"/>
</dbReference>
<dbReference type="PANTHER" id="PTHR18901">
    <property type="entry name" value="2-DEOXYGLUCOSE-6-PHOSPHATE PHOSPHATASE 2"/>
    <property type="match status" value="1"/>
</dbReference>
<evidence type="ECO:0000313" key="2">
    <source>
        <dbReference type="EMBL" id="MBD2865660.1"/>
    </source>
</evidence>
<dbReference type="InterPro" id="IPR000182">
    <property type="entry name" value="GNAT_dom"/>
</dbReference>
<dbReference type="PANTHER" id="PTHR18901:SF38">
    <property type="entry name" value="PSEUDOURIDINE-5'-PHOSPHATASE"/>
    <property type="match status" value="1"/>
</dbReference>
<dbReference type="SUPFAM" id="SSF55729">
    <property type="entry name" value="Acyl-CoA N-acyltransferases (Nat)"/>
    <property type="match status" value="1"/>
</dbReference>
<gene>
    <name evidence="2" type="ORF">IDH45_27135</name>
</gene>
<dbReference type="SFLD" id="SFLDG01129">
    <property type="entry name" value="C1.5:_HAD__Beta-PGM__Phosphata"/>
    <property type="match status" value="1"/>
</dbReference>
<dbReference type="GO" id="GO:0016747">
    <property type="term" value="F:acyltransferase activity, transferring groups other than amino-acyl groups"/>
    <property type="evidence" value="ECO:0007669"/>
    <property type="project" value="InterPro"/>
</dbReference>
<proteinExistence type="predicted"/>
<keyword evidence="2" id="KW-0378">Hydrolase</keyword>
<dbReference type="InterPro" id="IPR006439">
    <property type="entry name" value="HAD-SF_hydro_IA"/>
</dbReference>
<dbReference type="GO" id="GO:0016787">
    <property type="term" value="F:hydrolase activity"/>
    <property type="evidence" value="ECO:0007669"/>
    <property type="project" value="UniProtKB-KW"/>
</dbReference>
<evidence type="ECO:0000259" key="1">
    <source>
        <dbReference type="PROSITE" id="PS51186"/>
    </source>
</evidence>
<dbReference type="InterPro" id="IPR041492">
    <property type="entry name" value="HAD_2"/>
</dbReference>
<dbReference type="InterPro" id="IPR023214">
    <property type="entry name" value="HAD_sf"/>
</dbReference>
<dbReference type="SFLD" id="SFLDS00003">
    <property type="entry name" value="Haloacid_Dehalogenase"/>
    <property type="match status" value="1"/>
</dbReference>
<dbReference type="PRINTS" id="PR00413">
    <property type="entry name" value="HADHALOGNASE"/>
</dbReference>
<dbReference type="SFLD" id="SFLDG01135">
    <property type="entry name" value="C1.5.6:_HAD__Beta-PGM__Phospha"/>
    <property type="match status" value="1"/>
</dbReference>
<sequence length="364" mass="40876">MIQAFLFDMDGVIIDSHSVAYELLSEAARSYGCSVTADEIQTWGSLSSRQFWSIVKERYNLPHDLSTLIGSYNQDREIELYASMQPVPGVRPFLLECKEHGMKTALATSASRKRMDAVLDLFGLRDLFDVTVCDEEVAASKPDPQIFLLASDKLQINPRDCIVIEDSRNGWLAAKQAGMKCLGFKGLSHVDEDMTGADLQFHQFQELSVEGLVRRFSFDFVPLDREGLVLLEAWFQDPGVLNWLGGILPLERWYRFVQQSSGYYAWNVYENGNAVGHIHIETYADSTASVGLLVHPVMRSRGYGARLLQYLLVRPELMGIETVKAYVETENRASLRCFQKAGFTEEGLDPDGLVVFTYPLSAGS</sequence>
<dbReference type="NCBIfam" id="TIGR01509">
    <property type="entry name" value="HAD-SF-IA-v3"/>
    <property type="match status" value="1"/>
</dbReference>
<dbReference type="Gene3D" id="3.40.630.30">
    <property type="match status" value="1"/>
</dbReference>
<dbReference type="Proteomes" id="UP000639396">
    <property type="component" value="Unassembled WGS sequence"/>
</dbReference>
<dbReference type="AlphaFoldDB" id="A0A927CH53"/>
<dbReference type="SUPFAM" id="SSF56784">
    <property type="entry name" value="HAD-like"/>
    <property type="match status" value="1"/>
</dbReference>
<dbReference type="Gene3D" id="1.10.150.240">
    <property type="entry name" value="Putative phosphatase, domain 2"/>
    <property type="match status" value="1"/>
</dbReference>
<dbReference type="RefSeq" id="WP_190931282.1">
    <property type="nucleotide sequence ID" value="NZ_JACXJA010000045.1"/>
</dbReference>